<evidence type="ECO:0000313" key="2">
    <source>
        <dbReference type="Proteomes" id="UP000004775"/>
    </source>
</evidence>
<dbReference type="RefSeq" id="WP_002795468.1">
    <property type="nucleotide sequence ID" value="NZ_HE973725.1"/>
</dbReference>
<name>I4HI19_MICAE</name>
<proteinExistence type="predicted"/>
<accession>I4HI19</accession>
<reference evidence="1 2" key="1">
    <citation type="submission" date="2012-04" db="EMBL/GenBank/DDBJ databases">
        <authorList>
            <person name="Genoscope - CEA"/>
        </authorList>
    </citation>
    <scope>NUCLEOTIDE SEQUENCE [LARGE SCALE GENOMIC DNA]</scope>
    <source>
        <strain evidence="1 2">9809</strain>
    </source>
</reference>
<dbReference type="Proteomes" id="UP000004775">
    <property type="component" value="Unassembled WGS sequence"/>
</dbReference>
<organism evidence="1 2">
    <name type="scientific">Microcystis aeruginosa PCC 9809</name>
    <dbReference type="NCBI Taxonomy" id="1160285"/>
    <lineage>
        <taxon>Bacteria</taxon>
        <taxon>Bacillati</taxon>
        <taxon>Cyanobacteriota</taxon>
        <taxon>Cyanophyceae</taxon>
        <taxon>Oscillatoriophycideae</taxon>
        <taxon>Chroococcales</taxon>
        <taxon>Microcystaceae</taxon>
        <taxon>Microcystis</taxon>
    </lineage>
</organism>
<evidence type="ECO:0000313" key="1">
    <source>
        <dbReference type="EMBL" id="CCI21693.1"/>
    </source>
</evidence>
<sequence length="51" mass="5823">MSLWKRGVPEQQETIHNWVFKVRLAVNDTIKNGFGIIPILLQAFANLDGKD</sequence>
<gene>
    <name evidence="1" type="ORF">MICAH_140002</name>
</gene>
<comment type="caution">
    <text evidence="1">The sequence shown here is derived from an EMBL/GenBank/DDBJ whole genome shotgun (WGS) entry which is preliminary data.</text>
</comment>
<dbReference type="EMBL" id="CAIO01000046">
    <property type="protein sequence ID" value="CCI21693.1"/>
    <property type="molecule type" value="Genomic_DNA"/>
</dbReference>
<protein>
    <submittedName>
        <fullName evidence="1">Uncharacterized protein</fullName>
    </submittedName>
</protein>
<dbReference type="HOGENOM" id="CLU_3100823_0_0_3"/>
<dbReference type="AlphaFoldDB" id="I4HI19"/>